<reference evidence="2 3" key="1">
    <citation type="submission" date="2012-11" db="EMBL/GenBank/DDBJ databases">
        <title>Whole genome sequence of Acetobacter orientalis 21F-2.</title>
        <authorList>
            <person name="Azuma Y."/>
            <person name="Higashiura N."/>
            <person name="Hirakawa H."/>
            <person name="Matsushita K."/>
        </authorList>
    </citation>
    <scope>NUCLEOTIDE SEQUENCE [LARGE SCALE GENOMIC DNA]</scope>
    <source>
        <strain evidence="2 3">21F-2</strain>
    </source>
</reference>
<evidence type="ECO:0000313" key="3">
    <source>
        <dbReference type="Proteomes" id="UP000032670"/>
    </source>
</evidence>
<dbReference type="Proteomes" id="UP000032670">
    <property type="component" value="Unassembled WGS sequence"/>
</dbReference>
<dbReference type="EMBL" id="BAMX01000010">
    <property type="protein sequence ID" value="GAN65534.1"/>
    <property type="molecule type" value="Genomic_DNA"/>
</dbReference>
<sequence>MGKSKTKTTTDASSQTKPLDWQEGPLKGAFNTAQGIYNQQSSDPNQPNWNVYSTLNDTEKAALSNAGTNSVNQSNMGNTLMNTGTGLLSNSTSGTTNMGTAANTAAQFANGGFNQGSTTASNAVASNAGAYGNQGLTNLQNASNLANTDATAQNTADATAYANSSGVQNAIKAANAYADQMYQRTTGTDLNAQAVVGGNLNSSRAGAASAVSQALQNAQDENNAATMYQNAYNTGLSTAEQARQSNMSGLLNGAATGISGANSGVEAQQAGNAQVNANNATQQNGASILSNIGSNQVGAASTGSNIASQGVTLQNIANTAAYNAGKIAQDDQNNANKAAVEGYQAQNQNQWTQLDNLYNIIGGTTWGGNSTGHSTSTVVQTPSTMSMIQGAIGTVGSLAGGVGLL</sequence>
<accession>A0A6N3SX36</accession>
<dbReference type="STRING" id="1231341.Abor_010_097"/>
<keyword evidence="3" id="KW-1185">Reference proteome</keyword>
<proteinExistence type="predicted"/>
<evidence type="ECO:0000313" key="2">
    <source>
        <dbReference type="EMBL" id="GAN65534.1"/>
    </source>
</evidence>
<feature type="compositionally biased region" description="Low complexity" evidence="1">
    <location>
        <begin position="7"/>
        <end position="17"/>
    </location>
</feature>
<name>A0A0D6NHN9_9PROT</name>
<dbReference type="RefSeq" id="WP_048840579.1">
    <property type="nucleotide sequence ID" value="NZ_BAMX01000010.1"/>
</dbReference>
<gene>
    <name evidence="2" type="ORF">Abor_010_097</name>
</gene>
<evidence type="ECO:0000256" key="1">
    <source>
        <dbReference type="SAM" id="MobiDB-lite"/>
    </source>
</evidence>
<accession>A0A0D6NHN9</accession>
<feature type="region of interest" description="Disordered" evidence="1">
    <location>
        <begin position="1"/>
        <end position="27"/>
    </location>
</feature>
<organism evidence="2 3">
    <name type="scientific">Acetobacter orientalis</name>
    <dbReference type="NCBI Taxonomy" id="146474"/>
    <lineage>
        <taxon>Bacteria</taxon>
        <taxon>Pseudomonadati</taxon>
        <taxon>Pseudomonadota</taxon>
        <taxon>Alphaproteobacteria</taxon>
        <taxon>Acetobacterales</taxon>
        <taxon>Acetobacteraceae</taxon>
        <taxon>Acetobacter</taxon>
    </lineage>
</organism>
<protein>
    <submittedName>
        <fullName evidence="2">Uncharacterized protein</fullName>
    </submittedName>
</protein>
<comment type="caution">
    <text evidence="2">The sequence shown here is derived from an EMBL/GenBank/DDBJ whole genome shotgun (WGS) entry which is preliminary data.</text>
</comment>
<dbReference type="GeneID" id="76203683"/>
<dbReference type="AlphaFoldDB" id="A0A0D6NHN9"/>